<proteinExistence type="predicted"/>
<name>A0A8B2NWF5_9HYPH</name>
<dbReference type="SMART" id="SM00530">
    <property type="entry name" value="HTH_XRE"/>
    <property type="match status" value="1"/>
</dbReference>
<dbReference type="Pfam" id="PF01381">
    <property type="entry name" value="HTH_3"/>
    <property type="match status" value="1"/>
</dbReference>
<dbReference type="EMBL" id="QHHQ01000003">
    <property type="protein sequence ID" value="RAI00681.1"/>
    <property type="molecule type" value="Genomic_DNA"/>
</dbReference>
<sequence>MEAFVPLRRWHNGRSDDEDVDLQNQISPIDVSDWRLRLRSCLAASGKTRSQVCSEAGLNPAYLTQILEQKGATPRIDNLQKLANVLQTTVTYLVDGVDMGPEATECLSLYTAMTPERRDAVMCIMRDMAARSSMIDA</sequence>
<feature type="domain" description="HTH cro/C1-type" evidence="1">
    <location>
        <begin position="38"/>
        <end position="93"/>
    </location>
</feature>
<dbReference type="AlphaFoldDB" id="A0A8B2NWF5"/>
<organism evidence="2 3">
    <name type="scientific">Acuticoccus sediminis</name>
    <dbReference type="NCBI Taxonomy" id="2184697"/>
    <lineage>
        <taxon>Bacteria</taxon>
        <taxon>Pseudomonadati</taxon>
        <taxon>Pseudomonadota</taxon>
        <taxon>Alphaproteobacteria</taxon>
        <taxon>Hyphomicrobiales</taxon>
        <taxon>Amorphaceae</taxon>
        <taxon>Acuticoccus</taxon>
    </lineage>
</organism>
<protein>
    <recommendedName>
        <fullName evidence="1">HTH cro/C1-type domain-containing protein</fullName>
    </recommendedName>
</protein>
<dbReference type="Gene3D" id="1.10.260.40">
    <property type="entry name" value="lambda repressor-like DNA-binding domains"/>
    <property type="match status" value="1"/>
</dbReference>
<dbReference type="InterPro" id="IPR010982">
    <property type="entry name" value="Lambda_DNA-bd_dom_sf"/>
</dbReference>
<dbReference type="GO" id="GO:0003677">
    <property type="term" value="F:DNA binding"/>
    <property type="evidence" value="ECO:0007669"/>
    <property type="project" value="InterPro"/>
</dbReference>
<evidence type="ECO:0000313" key="2">
    <source>
        <dbReference type="EMBL" id="RAI00681.1"/>
    </source>
</evidence>
<dbReference type="InterPro" id="IPR001387">
    <property type="entry name" value="Cro/C1-type_HTH"/>
</dbReference>
<dbReference type="PROSITE" id="PS50943">
    <property type="entry name" value="HTH_CROC1"/>
    <property type="match status" value="1"/>
</dbReference>
<reference evidence="2 3" key="1">
    <citation type="submission" date="2018-05" db="EMBL/GenBank/DDBJ databases">
        <title>Acuticoccus sediminis sp. nov., isolated from deep-sea sediment of Indian Ocean.</title>
        <authorList>
            <person name="Liu X."/>
            <person name="Lai Q."/>
            <person name="Du Y."/>
            <person name="Sun F."/>
            <person name="Zhang X."/>
            <person name="Wang S."/>
            <person name="Shao Z."/>
        </authorList>
    </citation>
    <scope>NUCLEOTIDE SEQUENCE [LARGE SCALE GENOMIC DNA]</scope>
    <source>
        <strain evidence="2 3">PTG4-2</strain>
    </source>
</reference>
<keyword evidence="3" id="KW-1185">Reference proteome</keyword>
<accession>A0A8B2NWF5</accession>
<dbReference type="Proteomes" id="UP000249590">
    <property type="component" value="Unassembled WGS sequence"/>
</dbReference>
<dbReference type="SUPFAM" id="SSF47413">
    <property type="entry name" value="lambda repressor-like DNA-binding domains"/>
    <property type="match status" value="1"/>
</dbReference>
<evidence type="ECO:0000259" key="1">
    <source>
        <dbReference type="PROSITE" id="PS50943"/>
    </source>
</evidence>
<comment type="caution">
    <text evidence="2">The sequence shown here is derived from an EMBL/GenBank/DDBJ whole genome shotgun (WGS) entry which is preliminary data.</text>
</comment>
<gene>
    <name evidence="2" type="ORF">DLJ53_15630</name>
</gene>
<evidence type="ECO:0000313" key="3">
    <source>
        <dbReference type="Proteomes" id="UP000249590"/>
    </source>
</evidence>